<reference evidence="2 3" key="1">
    <citation type="journal article" date="2012" name="BMC Genomics">
        <title>Genomic basis of broad host range and environmental adaptability of Rhizobium tropici CIAT 899 and Rhizobium sp. PRF 81 which are used in inoculants for common bean (Phaseolus vulgaris L.).</title>
        <authorList>
            <person name="Ormeno-Orrillo E."/>
            <person name="Menna P."/>
            <person name="Almeida L.G."/>
            <person name="Ollero F.J."/>
            <person name="Nicolas M.F."/>
            <person name="Pains Rodrigues E."/>
            <person name="Shigueyoshi Nakatani A."/>
            <person name="Silva Batista J.S."/>
            <person name="Oliveira Chueire L.M."/>
            <person name="Souza R.C."/>
            <person name="Ribeiro Vasconcelos A.T."/>
            <person name="Megias M."/>
            <person name="Hungria M."/>
            <person name="Martinez-Romero E."/>
        </authorList>
    </citation>
    <scope>NUCLEOTIDE SEQUENCE [LARGE SCALE GENOMIC DNA]</scope>
    <source>
        <strain evidence="2 3">PRF 81</strain>
    </source>
</reference>
<organism evidence="2 3">
    <name type="scientific">Rhizobium freirei PRF 81</name>
    <dbReference type="NCBI Taxonomy" id="363754"/>
    <lineage>
        <taxon>Bacteria</taxon>
        <taxon>Pseudomonadati</taxon>
        <taxon>Pseudomonadota</taxon>
        <taxon>Alphaproteobacteria</taxon>
        <taxon>Hyphomicrobiales</taxon>
        <taxon>Rhizobiaceae</taxon>
        <taxon>Rhizobium/Agrobacterium group</taxon>
        <taxon>Rhizobium</taxon>
    </lineage>
</organism>
<proteinExistence type="predicted"/>
<keyword evidence="3" id="KW-1185">Reference proteome</keyword>
<accession>N6TXA9</accession>
<evidence type="ECO:0000313" key="2">
    <source>
        <dbReference type="EMBL" id="ENN85039.1"/>
    </source>
</evidence>
<feature type="region of interest" description="Disordered" evidence="1">
    <location>
        <begin position="80"/>
        <end position="117"/>
    </location>
</feature>
<feature type="compositionally biased region" description="Basic residues" evidence="1">
    <location>
        <begin position="87"/>
        <end position="100"/>
    </location>
</feature>
<sequence>MQGEFVADAWPHYENGLRPIFRPRSSRFIDFLIYITRLQESRSINRRDNSIVILPRPSRGSANDGRGSCRSAKIDVGAMRLGPRQGSLHRRDKQVRRQPRLRQSERQTQPLQSLGPDRLFRFAASRERHQNGAAAGNEEVADGIVARLGNRQLRPSQQGREILAESDELDIARRIRGEIGKILLRQVRPGHQQPAAVDRHAACRLERRADEIAADGATAGRDDDIEGLLRLRRQRRRDKPGVDDLVGDGCGQGKSLFQPDEMRIAVNENTIEVIAKQPHGLLVPARLLLLLQNIAYRRIEPRLAIGLGNGIEQGQQLKAHLPPPEGKGFNDDDVRLGLPKRFEQKLAAARQKRLVDRVAGLVGKSGKAGAAGDHRRQRDGGHVAARKAIHGNATGDDRHLAAVLRHGAGDAAGPRQMADAEQMLNVEEYAQGVGTCDRHADFRH</sequence>
<dbReference type="STRING" id="363754.RHSP_57688"/>
<dbReference type="EMBL" id="AQHN01000084">
    <property type="protein sequence ID" value="ENN85039.1"/>
    <property type="molecule type" value="Genomic_DNA"/>
</dbReference>
<dbReference type="AlphaFoldDB" id="N6TXA9"/>
<protein>
    <submittedName>
        <fullName evidence="2">Uncharacterized protein</fullName>
    </submittedName>
</protein>
<name>N6TXA9_9HYPH</name>
<dbReference type="Proteomes" id="UP000012429">
    <property type="component" value="Unassembled WGS sequence"/>
</dbReference>
<evidence type="ECO:0000256" key="1">
    <source>
        <dbReference type="SAM" id="MobiDB-lite"/>
    </source>
</evidence>
<comment type="caution">
    <text evidence="2">The sequence shown here is derived from an EMBL/GenBank/DDBJ whole genome shotgun (WGS) entry which is preliminary data.</text>
</comment>
<gene>
    <name evidence="2" type="ORF">RHSP_57688</name>
</gene>
<evidence type="ECO:0000313" key="3">
    <source>
        <dbReference type="Proteomes" id="UP000012429"/>
    </source>
</evidence>